<dbReference type="AlphaFoldDB" id="A0A8S9YNP1"/>
<dbReference type="Proteomes" id="UP000822476">
    <property type="component" value="Unassembled WGS sequence"/>
</dbReference>
<organism evidence="1 2">
    <name type="scientific">Paragonimus skrjabini miyazakii</name>
    <dbReference type="NCBI Taxonomy" id="59628"/>
    <lineage>
        <taxon>Eukaryota</taxon>
        <taxon>Metazoa</taxon>
        <taxon>Spiralia</taxon>
        <taxon>Lophotrochozoa</taxon>
        <taxon>Platyhelminthes</taxon>
        <taxon>Trematoda</taxon>
        <taxon>Digenea</taxon>
        <taxon>Plagiorchiida</taxon>
        <taxon>Troglotremata</taxon>
        <taxon>Troglotrematidae</taxon>
        <taxon>Paragonimus</taxon>
    </lineage>
</organism>
<comment type="caution">
    <text evidence="1">The sequence shown here is derived from an EMBL/GenBank/DDBJ whole genome shotgun (WGS) entry which is preliminary data.</text>
</comment>
<gene>
    <name evidence="1" type="ORF">EG68_10135</name>
</gene>
<accession>A0A8S9YNP1</accession>
<evidence type="ECO:0000313" key="2">
    <source>
        <dbReference type="Proteomes" id="UP000822476"/>
    </source>
</evidence>
<proteinExistence type="predicted"/>
<keyword evidence="2" id="KW-1185">Reference proteome</keyword>
<sequence>MIAFQINRGSLAPNPEPVHKLLKDNILMQRMNEYMCDHEK</sequence>
<evidence type="ECO:0000313" key="1">
    <source>
        <dbReference type="EMBL" id="KAF7244213.1"/>
    </source>
</evidence>
<reference evidence="1" key="1">
    <citation type="submission" date="2019-07" db="EMBL/GenBank/DDBJ databases">
        <title>Annotation for the trematode Paragonimus miyazaki's.</title>
        <authorList>
            <person name="Choi Y.-J."/>
        </authorList>
    </citation>
    <scope>NUCLEOTIDE SEQUENCE</scope>
    <source>
        <strain evidence="1">Japan</strain>
    </source>
</reference>
<name>A0A8S9YNP1_9TREM</name>
<dbReference type="EMBL" id="JTDE01006367">
    <property type="protein sequence ID" value="KAF7244213.1"/>
    <property type="molecule type" value="Genomic_DNA"/>
</dbReference>
<protein>
    <submittedName>
        <fullName evidence="1">Uncharacterized protein</fullName>
    </submittedName>
</protein>